<dbReference type="Pfam" id="PF03446">
    <property type="entry name" value="NAD_binding_2"/>
    <property type="match status" value="1"/>
</dbReference>
<feature type="domain" description="6-phosphogluconate dehydrogenase NADP-binding" evidence="3">
    <location>
        <begin position="6"/>
        <end position="158"/>
    </location>
</feature>
<keyword evidence="2" id="KW-0520">NAD</keyword>
<dbReference type="RefSeq" id="WP_099365690.1">
    <property type="nucleotide sequence ID" value="NZ_JAYLLN010000050.1"/>
</dbReference>
<proteinExistence type="predicted"/>
<dbReference type="InterPro" id="IPR013328">
    <property type="entry name" value="6PGD_dom2"/>
</dbReference>
<dbReference type="PIRSF" id="PIRSF000103">
    <property type="entry name" value="HIBADH"/>
    <property type="match status" value="1"/>
</dbReference>
<dbReference type="Proteomes" id="UP001363035">
    <property type="component" value="Unassembled WGS sequence"/>
</dbReference>
<dbReference type="SUPFAM" id="SSF48179">
    <property type="entry name" value="6-phosphogluconate dehydrogenase C-terminal domain-like"/>
    <property type="match status" value="1"/>
</dbReference>
<dbReference type="Gene3D" id="1.10.1040.10">
    <property type="entry name" value="N-(1-d-carboxylethyl)-l-norvaline Dehydrogenase, domain 2"/>
    <property type="match status" value="1"/>
</dbReference>
<evidence type="ECO:0000259" key="4">
    <source>
        <dbReference type="Pfam" id="PF14833"/>
    </source>
</evidence>
<dbReference type="InterPro" id="IPR036291">
    <property type="entry name" value="NAD(P)-bd_dom_sf"/>
</dbReference>
<feature type="domain" description="3-hydroxyisobutyrate dehydrogenase-like NAD-binding" evidence="4">
    <location>
        <begin position="164"/>
        <end position="279"/>
    </location>
</feature>
<organism evidence="5 6">
    <name type="scientific">Sphingobacterium tenebrionis</name>
    <dbReference type="NCBI Taxonomy" id="3111775"/>
    <lineage>
        <taxon>Bacteria</taxon>
        <taxon>Pseudomonadati</taxon>
        <taxon>Bacteroidota</taxon>
        <taxon>Sphingobacteriia</taxon>
        <taxon>Sphingobacteriales</taxon>
        <taxon>Sphingobacteriaceae</taxon>
        <taxon>Sphingobacterium</taxon>
    </lineage>
</organism>
<name>A0ABU8I946_9SPHI</name>
<evidence type="ECO:0000313" key="5">
    <source>
        <dbReference type="EMBL" id="MEI5986266.1"/>
    </source>
</evidence>
<keyword evidence="1 5" id="KW-0560">Oxidoreductase</keyword>
<evidence type="ECO:0000259" key="3">
    <source>
        <dbReference type="Pfam" id="PF03446"/>
    </source>
</evidence>
<dbReference type="SUPFAM" id="SSF51735">
    <property type="entry name" value="NAD(P)-binding Rossmann-fold domains"/>
    <property type="match status" value="1"/>
</dbReference>
<sequence>MDNAVKVGFIGLGNMGHPMAKNLEKAGVDLYVYNRTLEKAKDFEEHSTVCEDISDLVKQTDIIFTMLTNDDAVHAVYENILRGTVEGKLFVDMSTISEEASTAIASTLLAKGGSFIDAPVAGSTLPAKEGTLIFMIGGTQEDKERINPYLSLMGKEVKDLGFNGAGIAAKLCINYYLSILYQGMAETVLLAEKLGISRTDMMDIINQSASGSGATKVKTKSIIEDSFPAAFSLDLMLKDVKLAIAAGADLPFTKVLKDTYQSAHDEGYGEQDVMSVLTYLKKKVNVN</sequence>
<dbReference type="Pfam" id="PF14833">
    <property type="entry name" value="NAD_binding_11"/>
    <property type="match status" value="1"/>
</dbReference>
<protein>
    <submittedName>
        <fullName evidence="5">NAD(P)-dependent oxidoreductase</fullName>
        <ecNumber evidence="5">1.1.-.-</ecNumber>
    </submittedName>
</protein>
<dbReference type="PROSITE" id="PS00895">
    <property type="entry name" value="3_HYDROXYISOBUT_DH"/>
    <property type="match status" value="1"/>
</dbReference>
<keyword evidence="6" id="KW-1185">Reference proteome</keyword>
<dbReference type="EMBL" id="JAYLLN010000050">
    <property type="protein sequence ID" value="MEI5986266.1"/>
    <property type="molecule type" value="Genomic_DNA"/>
</dbReference>
<dbReference type="InterPro" id="IPR008927">
    <property type="entry name" value="6-PGluconate_DH-like_C_sf"/>
</dbReference>
<dbReference type="PANTHER" id="PTHR43580">
    <property type="entry name" value="OXIDOREDUCTASE GLYR1-RELATED"/>
    <property type="match status" value="1"/>
</dbReference>
<reference evidence="5 6" key="1">
    <citation type="submission" date="2024-01" db="EMBL/GenBank/DDBJ databases">
        <title>Sphingobacterium tenebrionis sp. nov., a novel endophyte isolated from tenebrio molitor intestines.</title>
        <authorList>
            <person name="Zhang C."/>
        </authorList>
    </citation>
    <scope>NUCLEOTIDE SEQUENCE [LARGE SCALE GENOMIC DNA]</scope>
    <source>
        <strain evidence="5 6">PU5-4</strain>
    </source>
</reference>
<dbReference type="InterPro" id="IPR029154">
    <property type="entry name" value="HIBADH-like_NADP-bd"/>
</dbReference>
<evidence type="ECO:0000256" key="1">
    <source>
        <dbReference type="ARBA" id="ARBA00023002"/>
    </source>
</evidence>
<dbReference type="EC" id="1.1.-.-" evidence="5"/>
<comment type="caution">
    <text evidence="5">The sequence shown here is derived from an EMBL/GenBank/DDBJ whole genome shotgun (WGS) entry which is preliminary data.</text>
</comment>
<evidence type="ECO:0000313" key="6">
    <source>
        <dbReference type="Proteomes" id="UP001363035"/>
    </source>
</evidence>
<gene>
    <name evidence="5" type="ORF">VJ786_15280</name>
</gene>
<dbReference type="Gene3D" id="3.40.50.720">
    <property type="entry name" value="NAD(P)-binding Rossmann-like Domain"/>
    <property type="match status" value="1"/>
</dbReference>
<dbReference type="InterPro" id="IPR002204">
    <property type="entry name" value="3-OH-isobutyrate_DH-rel_CS"/>
</dbReference>
<dbReference type="PANTHER" id="PTHR43580:SF2">
    <property type="entry name" value="CYTOKINE-LIKE NUCLEAR FACTOR N-PAC"/>
    <property type="match status" value="1"/>
</dbReference>
<evidence type="ECO:0000256" key="2">
    <source>
        <dbReference type="ARBA" id="ARBA00023027"/>
    </source>
</evidence>
<dbReference type="InterPro" id="IPR006115">
    <property type="entry name" value="6PGDH_NADP-bd"/>
</dbReference>
<dbReference type="InterPro" id="IPR051265">
    <property type="entry name" value="HIBADH-related_NP60_sf"/>
</dbReference>
<dbReference type="GO" id="GO:0016491">
    <property type="term" value="F:oxidoreductase activity"/>
    <property type="evidence" value="ECO:0007669"/>
    <property type="project" value="UniProtKB-KW"/>
</dbReference>
<accession>A0ABU8I946</accession>
<dbReference type="InterPro" id="IPR015815">
    <property type="entry name" value="HIBADH-related"/>
</dbReference>